<feature type="compositionally biased region" description="Basic residues" evidence="1">
    <location>
        <begin position="40"/>
        <end position="56"/>
    </location>
</feature>
<sequence>MQALQTTRLLPQIRRQDSPQTSPHHQRPGSLSLPAQQRPVSRRLTPHRTQSRHHHQTPITQTDRPRPNVTTAGNRRTRETCPRAGTVYDHGSADPPQTLRTTAEAHRLSLPRKARVNSFSILPGCPSSPVILHVPHASRTIPPQVRAQLLLDDAALDAELDEATDTDTDLIATLGADHARTHPWIVKNALSRLVVDPERFPDAAEPATVFGRGAVYTRACDGRRLRDEPFADTEGLLDEYFRPYARAVAELVTDRIVACGRAVIIDVHSYPERPSGFENPAAARPALCIGTDPLHTPDWLTSATRRAFLPLGEIAENTPYTGCYVPLNRYGHDERVSAVMVELRRDTYLPDDGRPGKQSVAQLGTCLAALIDTATEVGADV</sequence>
<gene>
    <name evidence="2" type="ordered locus">RHA1_ro11298</name>
</gene>
<evidence type="ECO:0000256" key="1">
    <source>
        <dbReference type="SAM" id="MobiDB-lite"/>
    </source>
</evidence>
<dbReference type="Gene3D" id="3.40.630.40">
    <property type="entry name" value="Zn-dependent exopeptidases"/>
    <property type="match status" value="1"/>
</dbReference>
<dbReference type="eggNOG" id="COG3741">
    <property type="taxonomic scope" value="Bacteria"/>
</dbReference>
<feature type="region of interest" description="Disordered" evidence="1">
    <location>
        <begin position="1"/>
        <end position="97"/>
    </location>
</feature>
<dbReference type="Proteomes" id="UP000008710">
    <property type="component" value="Plasmid pRHL3"/>
</dbReference>
<dbReference type="SUPFAM" id="SSF53187">
    <property type="entry name" value="Zn-dependent exopeptidases"/>
    <property type="match status" value="1"/>
</dbReference>
<dbReference type="EMBL" id="CP000434">
    <property type="protein sequence ID" value="ABH00945.1"/>
    <property type="molecule type" value="Genomic_DNA"/>
</dbReference>
<feature type="compositionally biased region" description="Polar residues" evidence="1">
    <location>
        <begin position="57"/>
        <end position="74"/>
    </location>
</feature>
<protein>
    <submittedName>
        <fullName evidence="2">Probable N-formylglutamate amidohydrolase</fullName>
    </submittedName>
</protein>
<dbReference type="GO" id="GO:0016787">
    <property type="term" value="F:hydrolase activity"/>
    <property type="evidence" value="ECO:0007669"/>
    <property type="project" value="UniProtKB-KW"/>
</dbReference>
<keyword evidence="2" id="KW-0378">Hydrolase</keyword>
<evidence type="ECO:0000313" key="3">
    <source>
        <dbReference type="Proteomes" id="UP000008710"/>
    </source>
</evidence>
<dbReference type="AlphaFoldDB" id="Q0RUU1"/>
<evidence type="ECO:0000313" key="2">
    <source>
        <dbReference type="EMBL" id="ABH00945.1"/>
    </source>
</evidence>
<keyword evidence="2" id="KW-0614">Plasmid</keyword>
<dbReference type="InterPro" id="IPR007709">
    <property type="entry name" value="N-FG_amidohydro"/>
</dbReference>
<accession>Q0RUU1</accession>
<dbReference type="Pfam" id="PF05013">
    <property type="entry name" value="FGase"/>
    <property type="match status" value="1"/>
</dbReference>
<reference evidence="3" key="1">
    <citation type="journal article" date="2006" name="Proc. Natl. Acad. Sci. U.S.A.">
        <title>The complete genome of Rhodococcus sp. RHA1 provides insights into a catabolic powerhouse.</title>
        <authorList>
            <person name="McLeod M.P."/>
            <person name="Warren R.L."/>
            <person name="Hsiao W.W.L."/>
            <person name="Araki N."/>
            <person name="Myhre M."/>
            <person name="Fernandes C."/>
            <person name="Miyazawa D."/>
            <person name="Wong W."/>
            <person name="Lillquist A.L."/>
            <person name="Wang D."/>
            <person name="Dosanjh M."/>
            <person name="Hara H."/>
            <person name="Petrescu A."/>
            <person name="Morin R.D."/>
            <person name="Yang G."/>
            <person name="Stott J.M."/>
            <person name="Schein J.E."/>
            <person name="Shin H."/>
            <person name="Smailus D."/>
            <person name="Siddiqui A.S."/>
            <person name="Marra M.A."/>
            <person name="Jones S.J.M."/>
            <person name="Holt R."/>
            <person name="Brinkman F.S.L."/>
            <person name="Miyauchi K."/>
            <person name="Fukuda M."/>
            <person name="Davies J.E."/>
            <person name="Mohn W.W."/>
            <person name="Eltis L.D."/>
        </authorList>
    </citation>
    <scope>NUCLEOTIDE SEQUENCE [LARGE SCALE GENOMIC DNA]</scope>
    <source>
        <strain evidence="3">RHA1</strain>
    </source>
</reference>
<organism evidence="2 3">
    <name type="scientific">Rhodococcus jostii (strain RHA1)</name>
    <dbReference type="NCBI Taxonomy" id="101510"/>
    <lineage>
        <taxon>Bacteria</taxon>
        <taxon>Bacillati</taxon>
        <taxon>Actinomycetota</taxon>
        <taxon>Actinomycetes</taxon>
        <taxon>Mycobacteriales</taxon>
        <taxon>Nocardiaceae</taxon>
        <taxon>Rhodococcus</taxon>
    </lineage>
</organism>
<geneLocation type="plasmid" evidence="2 3">
    <name>pRHL3</name>
</geneLocation>
<proteinExistence type="predicted"/>
<name>Q0RUU1_RHOJR</name>
<dbReference type="KEGG" id="rha:RHA1_ro11298"/>
<dbReference type="HOGENOM" id="CLU_061383_0_0_11"/>